<dbReference type="SUPFAM" id="SSF56281">
    <property type="entry name" value="Metallo-hydrolase/oxidoreductase"/>
    <property type="match status" value="1"/>
</dbReference>
<dbReference type="GO" id="GO:0046872">
    <property type="term" value="F:metal ion binding"/>
    <property type="evidence" value="ECO:0007669"/>
    <property type="project" value="UniProtKB-KW"/>
</dbReference>
<reference evidence="3 4" key="1">
    <citation type="submission" date="2018-06" db="EMBL/GenBank/DDBJ databases">
        <title>Pseudomonas diversity within urban Lake Michigan freshwaters.</title>
        <authorList>
            <person name="Batrich M."/>
            <person name="Hatzopoulos T."/>
            <person name="Putonti C."/>
        </authorList>
    </citation>
    <scope>NUCLEOTIDE SEQUENCE [LARGE SCALE GENOMIC DNA]</scope>
    <source>
        <strain evidence="3 4">MB-090624</strain>
    </source>
</reference>
<dbReference type="EMBL" id="QJRN01000023">
    <property type="protein sequence ID" value="PYC30121.1"/>
    <property type="molecule type" value="Genomic_DNA"/>
</dbReference>
<evidence type="ECO:0000313" key="4">
    <source>
        <dbReference type="Proteomes" id="UP000248188"/>
    </source>
</evidence>
<evidence type="ECO:0000259" key="2">
    <source>
        <dbReference type="SMART" id="SM00849"/>
    </source>
</evidence>
<comment type="caution">
    <text evidence="3">The sequence shown here is derived from an EMBL/GenBank/DDBJ whole genome shotgun (WGS) entry which is preliminary data.</text>
</comment>
<dbReference type="CDD" id="cd07724">
    <property type="entry name" value="POD-like_MBL-fold"/>
    <property type="match status" value="1"/>
</dbReference>
<dbReference type="AlphaFoldDB" id="A0A9Q6IBE5"/>
<dbReference type="InterPro" id="IPR044528">
    <property type="entry name" value="POD-like_MBL-fold"/>
</dbReference>
<dbReference type="OrthoDB" id="9784009at2"/>
<evidence type="ECO:0000256" key="1">
    <source>
        <dbReference type="ARBA" id="ARBA00022723"/>
    </source>
</evidence>
<dbReference type="SMART" id="SM00849">
    <property type="entry name" value="Lactamase_B"/>
    <property type="match status" value="1"/>
</dbReference>
<dbReference type="Proteomes" id="UP000248188">
    <property type="component" value="Unassembled WGS sequence"/>
</dbReference>
<accession>A0A9Q6IBE5</accession>
<dbReference type="PANTHER" id="PTHR43084">
    <property type="entry name" value="PERSULFIDE DIOXYGENASE ETHE1"/>
    <property type="match status" value="1"/>
</dbReference>
<proteinExistence type="predicted"/>
<dbReference type="GO" id="GO:0050313">
    <property type="term" value="F:sulfur dioxygenase activity"/>
    <property type="evidence" value="ECO:0007669"/>
    <property type="project" value="InterPro"/>
</dbReference>
<feature type="domain" description="Metallo-beta-lactamase" evidence="2">
    <location>
        <begin position="18"/>
        <end position="212"/>
    </location>
</feature>
<sequence>MIISDTLRVEAFFDPHTWTISYLVMDQASRRCALIDSVLDYDPKSGRTRTESADRLIARVRELDARVDWILETHVHADHLSAAAYLKDQLGAQVAIGNQITRVQKVFGALFNEAPAFARDGSQFDVLLEDGAEFAIGGLSARALHTPGHTPACMTYLVQVGDECVAFVGDTLFMPDYGTARCDFPGADARTLYRSIGKILALPPETRLFMCHDYLPNGRELQYMTTVAEQRANNIHIHQGVDEDSFVKMREARDATLDMPVLILPSVQVNMRSGHFPEPEDNGVSYLKIPLNTL</sequence>
<evidence type="ECO:0000313" key="3">
    <source>
        <dbReference type="EMBL" id="PYC30121.1"/>
    </source>
</evidence>
<gene>
    <name evidence="3" type="ORF">DMX08_27630</name>
</gene>
<dbReference type="Pfam" id="PF00753">
    <property type="entry name" value="Lactamase_B"/>
    <property type="match status" value="1"/>
</dbReference>
<dbReference type="InterPro" id="IPR036866">
    <property type="entry name" value="RibonucZ/Hydroxyglut_hydro"/>
</dbReference>
<dbReference type="GO" id="GO:0006749">
    <property type="term" value="P:glutathione metabolic process"/>
    <property type="evidence" value="ECO:0007669"/>
    <property type="project" value="InterPro"/>
</dbReference>
<dbReference type="PANTHER" id="PTHR43084:SF1">
    <property type="entry name" value="PERSULFIDE DIOXYGENASE ETHE1, MITOCHONDRIAL"/>
    <property type="match status" value="1"/>
</dbReference>
<dbReference type="RefSeq" id="WP_102879768.1">
    <property type="nucleotide sequence ID" value="NZ_CP063455.1"/>
</dbReference>
<dbReference type="InterPro" id="IPR001279">
    <property type="entry name" value="Metallo-B-lactamas"/>
</dbReference>
<dbReference type="InterPro" id="IPR051682">
    <property type="entry name" value="Mito_Persulfide_Diox"/>
</dbReference>
<organism evidence="3 4">
    <name type="scientific">Pseudomonas protegens</name>
    <dbReference type="NCBI Taxonomy" id="380021"/>
    <lineage>
        <taxon>Bacteria</taxon>
        <taxon>Pseudomonadati</taxon>
        <taxon>Pseudomonadota</taxon>
        <taxon>Gammaproteobacteria</taxon>
        <taxon>Pseudomonadales</taxon>
        <taxon>Pseudomonadaceae</taxon>
        <taxon>Pseudomonas</taxon>
    </lineage>
</organism>
<dbReference type="Gene3D" id="3.60.15.10">
    <property type="entry name" value="Ribonuclease Z/Hydroxyacylglutathione hydrolase-like"/>
    <property type="match status" value="1"/>
</dbReference>
<name>A0A9Q6IBE5_9PSED</name>
<keyword evidence="1" id="KW-0479">Metal-binding</keyword>
<protein>
    <submittedName>
        <fullName evidence="3">MBL fold metallo-hydrolase</fullName>
    </submittedName>
</protein>
<dbReference type="GO" id="GO:0070813">
    <property type="term" value="P:hydrogen sulfide metabolic process"/>
    <property type="evidence" value="ECO:0007669"/>
    <property type="project" value="TreeGrafter"/>
</dbReference>